<reference evidence="1" key="1">
    <citation type="submission" date="2020-08" db="EMBL/GenBank/DDBJ databases">
        <title>Multicomponent nature underlies the extraordinary mechanical properties of spider dragline silk.</title>
        <authorList>
            <person name="Kono N."/>
            <person name="Nakamura H."/>
            <person name="Mori M."/>
            <person name="Yoshida Y."/>
            <person name="Ohtoshi R."/>
            <person name="Malay A.D."/>
            <person name="Moran D.A.P."/>
            <person name="Tomita M."/>
            <person name="Numata K."/>
            <person name="Arakawa K."/>
        </authorList>
    </citation>
    <scope>NUCLEOTIDE SEQUENCE</scope>
</reference>
<name>A0A8X6MN65_NEPPI</name>
<dbReference type="EMBL" id="BMAW01000477">
    <property type="protein sequence ID" value="GFS69157.1"/>
    <property type="molecule type" value="Genomic_DNA"/>
</dbReference>
<evidence type="ECO:0000313" key="2">
    <source>
        <dbReference type="Proteomes" id="UP000887013"/>
    </source>
</evidence>
<dbReference type="Proteomes" id="UP000887013">
    <property type="component" value="Unassembled WGS sequence"/>
</dbReference>
<dbReference type="AlphaFoldDB" id="A0A8X6MN65"/>
<keyword evidence="2" id="KW-1185">Reference proteome</keyword>
<protein>
    <submittedName>
        <fullName evidence="1">Uncharacterized protein</fullName>
    </submittedName>
</protein>
<sequence>METTPNKPNSFSKTCDRLSKGNKFRESSIYCCCSRTVSKNDHTRVTYMVVAFISKTISTTTCVVKGSHELIVRSCTTSLCSSIYPVWRDKIKLMPATCQLDYILKGSDICNHMTSVLEYGADQAHAIGFGTSYIGSPMV</sequence>
<proteinExistence type="predicted"/>
<comment type="caution">
    <text evidence="1">The sequence shown here is derived from an EMBL/GenBank/DDBJ whole genome shotgun (WGS) entry which is preliminary data.</text>
</comment>
<gene>
    <name evidence="1" type="ORF">NPIL_663051</name>
</gene>
<organism evidence="1 2">
    <name type="scientific">Nephila pilipes</name>
    <name type="common">Giant wood spider</name>
    <name type="synonym">Nephila maculata</name>
    <dbReference type="NCBI Taxonomy" id="299642"/>
    <lineage>
        <taxon>Eukaryota</taxon>
        <taxon>Metazoa</taxon>
        <taxon>Ecdysozoa</taxon>
        <taxon>Arthropoda</taxon>
        <taxon>Chelicerata</taxon>
        <taxon>Arachnida</taxon>
        <taxon>Araneae</taxon>
        <taxon>Araneomorphae</taxon>
        <taxon>Entelegynae</taxon>
        <taxon>Araneoidea</taxon>
        <taxon>Nephilidae</taxon>
        <taxon>Nephila</taxon>
    </lineage>
</organism>
<evidence type="ECO:0000313" key="1">
    <source>
        <dbReference type="EMBL" id="GFS69157.1"/>
    </source>
</evidence>
<accession>A0A8X6MN65</accession>